<organism evidence="8 9">
    <name type="scientific">Meganyctiphanes norvegica</name>
    <name type="common">Northern krill</name>
    <name type="synonym">Thysanopoda norvegica</name>
    <dbReference type="NCBI Taxonomy" id="48144"/>
    <lineage>
        <taxon>Eukaryota</taxon>
        <taxon>Metazoa</taxon>
        <taxon>Ecdysozoa</taxon>
        <taxon>Arthropoda</taxon>
        <taxon>Crustacea</taxon>
        <taxon>Multicrustacea</taxon>
        <taxon>Malacostraca</taxon>
        <taxon>Eumalacostraca</taxon>
        <taxon>Eucarida</taxon>
        <taxon>Euphausiacea</taxon>
        <taxon>Euphausiidae</taxon>
        <taxon>Meganyctiphanes</taxon>
    </lineage>
</organism>
<evidence type="ECO:0000256" key="5">
    <source>
        <dbReference type="ARBA" id="ARBA00023242"/>
    </source>
</evidence>
<dbReference type="GO" id="GO:0005634">
    <property type="term" value="C:nucleus"/>
    <property type="evidence" value="ECO:0007669"/>
    <property type="project" value="UniProtKB-ARBA"/>
</dbReference>
<dbReference type="Gene3D" id="3.30.160.60">
    <property type="entry name" value="Classic Zinc Finger"/>
    <property type="match status" value="4"/>
</dbReference>
<reference evidence="8 9" key="1">
    <citation type="submission" date="2024-05" db="EMBL/GenBank/DDBJ databases">
        <authorList>
            <person name="Wallberg A."/>
        </authorList>
    </citation>
    <scope>NUCLEOTIDE SEQUENCE [LARGE SCALE GENOMIC DNA]</scope>
</reference>
<evidence type="ECO:0000256" key="2">
    <source>
        <dbReference type="ARBA" id="ARBA00022737"/>
    </source>
</evidence>
<dbReference type="GO" id="GO:0000978">
    <property type="term" value="F:RNA polymerase II cis-regulatory region sequence-specific DNA binding"/>
    <property type="evidence" value="ECO:0007669"/>
    <property type="project" value="TreeGrafter"/>
</dbReference>
<dbReference type="Pfam" id="PF00096">
    <property type="entry name" value="zf-C2H2"/>
    <property type="match status" value="4"/>
</dbReference>
<feature type="domain" description="C2H2-type" evidence="7">
    <location>
        <begin position="80"/>
        <end position="107"/>
    </location>
</feature>
<name>A0AAV2S786_MEGNR</name>
<dbReference type="FunFam" id="3.30.160.60:FF:000202">
    <property type="entry name" value="Zinc finger protein 574"/>
    <property type="match status" value="1"/>
</dbReference>
<dbReference type="SMART" id="SM00355">
    <property type="entry name" value="ZnF_C2H2"/>
    <property type="match status" value="5"/>
</dbReference>
<dbReference type="InterPro" id="IPR013087">
    <property type="entry name" value="Znf_C2H2_type"/>
</dbReference>
<dbReference type="GO" id="GO:0000981">
    <property type="term" value="F:DNA-binding transcription factor activity, RNA polymerase II-specific"/>
    <property type="evidence" value="ECO:0007669"/>
    <property type="project" value="TreeGrafter"/>
</dbReference>
<protein>
    <recommendedName>
        <fullName evidence="7">C2H2-type domain-containing protein</fullName>
    </recommendedName>
</protein>
<dbReference type="EMBL" id="CAXKWB010050835">
    <property type="protein sequence ID" value="CAL4170455.1"/>
    <property type="molecule type" value="Genomic_DNA"/>
</dbReference>
<evidence type="ECO:0000259" key="7">
    <source>
        <dbReference type="PROSITE" id="PS50157"/>
    </source>
</evidence>
<sequence length="235" mass="27463">MDPLKIIKHEVDGAWDNDDFYTEVNIKEHSIEIDIKHDTDLGEIVLTGINQPMPIKQEKCRSENGIDNQRLIKQKEENTYHCRHCDKHFSCESAVEHYRNMHSPHRHSEISYQCSKCKKFFADKSIFDSHQRTHVVERVRVEKQYRCGQCVMSCASKSGLKRHRRTHTGEKPYKCSHCEKCYAGKSNLIKHLMTHIGEKPFKCSICNMSFVDKISLVDHQRKHTVLGRSQINIAK</sequence>
<evidence type="ECO:0000256" key="4">
    <source>
        <dbReference type="ARBA" id="ARBA00022833"/>
    </source>
</evidence>
<evidence type="ECO:0000256" key="6">
    <source>
        <dbReference type="PROSITE-ProRule" id="PRU00042"/>
    </source>
</evidence>
<evidence type="ECO:0000313" key="9">
    <source>
        <dbReference type="Proteomes" id="UP001497623"/>
    </source>
</evidence>
<dbReference type="PROSITE" id="PS00028">
    <property type="entry name" value="ZINC_FINGER_C2H2_1"/>
    <property type="match status" value="4"/>
</dbReference>
<keyword evidence="4" id="KW-0862">Zinc</keyword>
<keyword evidence="5" id="KW-0539">Nucleus</keyword>
<dbReference type="PANTHER" id="PTHR23235:SF142">
    <property type="entry name" value="ZINC FINGER PROTEIN 384"/>
    <property type="match status" value="1"/>
</dbReference>
<dbReference type="Proteomes" id="UP001497623">
    <property type="component" value="Unassembled WGS sequence"/>
</dbReference>
<dbReference type="AlphaFoldDB" id="A0AAV2S786"/>
<proteinExistence type="predicted"/>
<evidence type="ECO:0000256" key="3">
    <source>
        <dbReference type="ARBA" id="ARBA00022771"/>
    </source>
</evidence>
<dbReference type="GO" id="GO:0008270">
    <property type="term" value="F:zinc ion binding"/>
    <property type="evidence" value="ECO:0007669"/>
    <property type="project" value="UniProtKB-KW"/>
</dbReference>
<dbReference type="SUPFAM" id="SSF57667">
    <property type="entry name" value="beta-beta-alpha zinc fingers"/>
    <property type="match status" value="3"/>
</dbReference>
<feature type="domain" description="C2H2-type" evidence="7">
    <location>
        <begin position="173"/>
        <end position="200"/>
    </location>
</feature>
<comment type="caution">
    <text evidence="8">The sequence shown here is derived from an EMBL/GenBank/DDBJ whole genome shotgun (WGS) entry which is preliminary data.</text>
</comment>
<dbReference type="InterPro" id="IPR036236">
    <property type="entry name" value="Znf_C2H2_sf"/>
</dbReference>
<dbReference type="FunFam" id="3.30.160.60:FF:000065">
    <property type="entry name" value="B-cell CLL/lymphoma 6, member B"/>
    <property type="match status" value="1"/>
</dbReference>
<gene>
    <name evidence="8" type="ORF">MNOR_LOCUS33999</name>
</gene>
<dbReference type="PROSITE" id="PS50157">
    <property type="entry name" value="ZINC_FINGER_C2H2_2"/>
    <property type="match status" value="5"/>
</dbReference>
<feature type="domain" description="C2H2-type" evidence="7">
    <location>
        <begin position="201"/>
        <end position="224"/>
    </location>
</feature>
<feature type="domain" description="C2H2-type" evidence="7">
    <location>
        <begin position="145"/>
        <end position="172"/>
    </location>
</feature>
<dbReference type="FunFam" id="3.30.160.60:FF:000446">
    <property type="entry name" value="Zinc finger protein"/>
    <property type="match status" value="1"/>
</dbReference>
<feature type="domain" description="C2H2-type" evidence="7">
    <location>
        <begin position="112"/>
        <end position="139"/>
    </location>
</feature>
<keyword evidence="3 6" id="KW-0863">Zinc-finger</keyword>
<dbReference type="GO" id="GO:0032502">
    <property type="term" value="P:developmental process"/>
    <property type="evidence" value="ECO:0007669"/>
    <property type="project" value="UniProtKB-ARBA"/>
</dbReference>
<evidence type="ECO:0000256" key="1">
    <source>
        <dbReference type="ARBA" id="ARBA00022723"/>
    </source>
</evidence>
<evidence type="ECO:0000313" key="8">
    <source>
        <dbReference type="EMBL" id="CAL4170455.1"/>
    </source>
</evidence>
<keyword evidence="9" id="KW-1185">Reference proteome</keyword>
<keyword evidence="2" id="KW-0677">Repeat</keyword>
<accession>A0AAV2S786</accession>
<dbReference type="PANTHER" id="PTHR23235">
    <property type="entry name" value="KRUEPPEL-LIKE TRANSCRIPTION FACTOR"/>
    <property type="match status" value="1"/>
</dbReference>
<keyword evidence="1" id="KW-0479">Metal-binding</keyword>